<dbReference type="InterPro" id="IPR020806">
    <property type="entry name" value="PKS_PP-bd"/>
</dbReference>
<keyword evidence="4" id="KW-1133">Transmembrane helix</keyword>
<keyword evidence="4" id="KW-0472">Membrane</keyword>
<feature type="region of interest" description="Disordered" evidence="3">
    <location>
        <begin position="1370"/>
        <end position="1412"/>
    </location>
</feature>
<sequence length="1868" mass="203134">MVVKAAEASSQHTTLEAITMHSLTDLSAQPALASFSASDKQQLVALLHTLVPNPNDVNEAALLANLASYPSAAAHVRFAALSVLLSRLATSWNVFLLVQTHTRLWKALPEASKAGHDTSLRPLIQLVEKQLHQTYTSLLDLFPATTAAAIRDSNGKVLSHHQLCRFLTAFSIPGVPPPSSTRPPPIVAIALPNGPTLGLAVLAVATYATATPINASSGSEQFRVDVLQGGARAILVLAADVDRFDLRGAWVRDNGISVILVEPRDNLTFTMHPLDSSQEMQRAPWAAEPWRPNAPDAIAIILFTSGTSGKKKLVPLTVKSIVAGVAFVVESWGLTRTDICLNQMPLNHVGGILRNLFSPIMAGGSTVCCSAFDPNLFWDIVEDQQPTWYYASPTMHNMILDASQSRKEALARCRMRLVCNAAGGLLPSLAVQLRNTFKCTVLPSYGMTECMPISTPPLNYTLDRPGTSGVTVGPEISILNGNDALETLGNVGRICVRGSPTFPGYLKDGKIDKSVFTANGWFDTGDMGYMDAAGFLYITGRSKEVINRGGELISPFEVEEAIVTAAKKPESPIFGKVSQALAFSVPHDVLQEVVGVVLVTPEGSVRADLRQLQEAVTSSLQQVKWPVVVVYMDDVPKNNNKVLRIKLAERLNMSEIDDSVIAAKRHFVASCPPPNSPLTVKIRCAPCAIDYDWAARTFVELVADSKIAVHVRPDKHDGYPEVFLAPFNGAAALIESVVVSPALQTKATEQLDGLYVPSRIHVLESDYPRNAAGLVDDIALTAMLTPAVPEGDGVYGNDIERRVCLIAAEVLGCSAATLSGDADFFLAGGDSLKAGRLLSALRKEFALRLPIDVLFTNPRLGSLAALIAEKIGGSSTTLNADKPDLPLPGCEKTHSSTNPFLMILQLVPLMLLYPMKRALTWTVLVVVLSQTDTWTSTTSNVFGRLFNLIVAMTIGRAATEVVAPLFAIALKWIVIGRYRAGIYPMWGLYHTRWWFVQKVIQVAGFGMFSGFNITRVIYYRMLGARIGSNVHIEGGAILGEYDLVEIGADSTLDKCVCRPFGAERNTSMYLGPIVIGRNCSIGLSSVVAPGSFIPDDTCIGPNSSSWEQSDAEESFRNLSATQAPSAHWLLTFFLTIPWYTLSRLFAGIPWVLGLWQLVIQSPNRDLDALVSILDWFAQPHRIAFHYVALVANTFAGPIFLFVFVAAVRWIMDMCFGRVKPSSANKRGTWDTWRMAFMRKMMNADRFRGFTELFGGHYEMTSIAVRALGGKVGKRVYWPGTGPAITDFNLIDIGNDVVFGSRAHLVTSDGIGSDYIRVGDGAMVSDRVVILPGTTLCEGAVFGSGALSRRNKTYQPNSTWVGSVGGEAVNLTQGSKSAGDASSSDDSSSTADPNESTTSIVSEPDNAVRDGANSSAAAAYDFRPDYRAAKRMSRSNKRKSVRDMYTQDLTSIAIKRQSRRASHVSRVSVGWGESTLTLIAERASRTMPDLLREYSNDKVVDKMASNQRRSTISYKPDIHERHRRSVVYTNHRQSMASAKFNELHNHANAIEFKDISPVQKPDSSLHPHSTRLSRRRSSRVGTVGGAPTSSTPFGRAFYEGKASYHVFGRFPIFLYSAFTLIFVAFYWNVATVSGVQVVARIIGGKHSALLGPENPARVVVLYGVFVGIIGVLMTLQSILALAIVVGAKWALMGRRRPGNYNWDLSSYCQRWQMFLTIETLRRHCYGGHGVLGLLTGTEYCTWYFRALGATIGKDCALFAGGLPSLMFTEPDLLTLGDRVAVDDASLVSHINSRGHFNLNPLTVGTRSVLRTGSRLLSGAHMGDDTCLLEHTLVMAGDFVDHGVTMQGWPAQEYEQSRVPSLPAMRGGAA</sequence>
<evidence type="ECO:0000256" key="4">
    <source>
        <dbReference type="SAM" id="Phobius"/>
    </source>
</evidence>
<feature type="region of interest" description="Disordered" evidence="3">
    <location>
        <begin position="1556"/>
        <end position="1586"/>
    </location>
</feature>
<name>A0AAD5TEF3_9FUNG</name>
<feature type="compositionally biased region" description="Basic residues" evidence="3">
    <location>
        <begin position="1567"/>
        <end position="1577"/>
    </location>
</feature>
<dbReference type="PROSITE" id="PS50075">
    <property type="entry name" value="CARRIER"/>
    <property type="match status" value="1"/>
</dbReference>
<keyword evidence="7" id="KW-1185">Reference proteome</keyword>
<dbReference type="InterPro" id="IPR000873">
    <property type="entry name" value="AMP-dep_synth/lig_dom"/>
</dbReference>
<accession>A0AAD5TEF3</accession>
<dbReference type="InterPro" id="IPR011004">
    <property type="entry name" value="Trimer_LpxA-like_sf"/>
</dbReference>
<evidence type="ECO:0000259" key="5">
    <source>
        <dbReference type="PROSITE" id="PS50075"/>
    </source>
</evidence>
<feature type="domain" description="Carrier" evidence="5">
    <location>
        <begin position="797"/>
        <end position="871"/>
    </location>
</feature>
<evidence type="ECO:0000256" key="2">
    <source>
        <dbReference type="ARBA" id="ARBA00022553"/>
    </source>
</evidence>
<dbReference type="Gene3D" id="3.30.300.30">
    <property type="match status" value="1"/>
</dbReference>
<evidence type="ECO:0000256" key="3">
    <source>
        <dbReference type="SAM" id="MobiDB-lite"/>
    </source>
</evidence>
<protein>
    <recommendedName>
        <fullName evidence="5">Carrier domain-containing protein</fullName>
    </recommendedName>
</protein>
<dbReference type="SMART" id="SM00823">
    <property type="entry name" value="PKS_PP"/>
    <property type="match status" value="1"/>
</dbReference>
<dbReference type="InterPro" id="IPR042099">
    <property type="entry name" value="ANL_N_sf"/>
</dbReference>
<feature type="transmembrane region" description="Helical" evidence="4">
    <location>
        <begin position="1128"/>
        <end position="1152"/>
    </location>
</feature>
<dbReference type="SUPFAM" id="SSF47336">
    <property type="entry name" value="ACP-like"/>
    <property type="match status" value="1"/>
</dbReference>
<dbReference type="SUPFAM" id="SSF51161">
    <property type="entry name" value="Trimeric LpxA-like enzymes"/>
    <property type="match status" value="3"/>
</dbReference>
<dbReference type="Gene3D" id="3.40.50.12780">
    <property type="entry name" value="N-terminal domain of ligase-like"/>
    <property type="match status" value="1"/>
</dbReference>
<dbReference type="GO" id="GO:0031956">
    <property type="term" value="F:medium-chain fatty acid-CoA ligase activity"/>
    <property type="evidence" value="ECO:0007669"/>
    <property type="project" value="TreeGrafter"/>
</dbReference>
<dbReference type="Proteomes" id="UP001212152">
    <property type="component" value="Unassembled WGS sequence"/>
</dbReference>
<dbReference type="Pfam" id="PF00501">
    <property type="entry name" value="AMP-binding"/>
    <property type="match status" value="1"/>
</dbReference>
<dbReference type="PANTHER" id="PTHR43201:SF10">
    <property type="entry name" value="CARRIER DOMAIN-CONTAINING PROTEIN"/>
    <property type="match status" value="1"/>
</dbReference>
<dbReference type="EMBL" id="JADGJQ010000068">
    <property type="protein sequence ID" value="KAJ3173885.1"/>
    <property type="molecule type" value="Genomic_DNA"/>
</dbReference>
<evidence type="ECO:0000313" key="6">
    <source>
        <dbReference type="EMBL" id="KAJ3173885.1"/>
    </source>
</evidence>
<dbReference type="PANTHER" id="PTHR43201">
    <property type="entry name" value="ACYL-COA SYNTHETASE"/>
    <property type="match status" value="1"/>
</dbReference>
<organism evidence="6 7">
    <name type="scientific">Geranomyces variabilis</name>
    <dbReference type="NCBI Taxonomy" id="109894"/>
    <lineage>
        <taxon>Eukaryota</taxon>
        <taxon>Fungi</taxon>
        <taxon>Fungi incertae sedis</taxon>
        <taxon>Chytridiomycota</taxon>
        <taxon>Chytridiomycota incertae sedis</taxon>
        <taxon>Chytridiomycetes</taxon>
        <taxon>Spizellomycetales</taxon>
        <taxon>Powellomycetaceae</taxon>
        <taxon>Geranomyces</taxon>
    </lineage>
</organism>
<keyword evidence="4" id="KW-0812">Transmembrane</keyword>
<gene>
    <name evidence="6" type="ORF">HDU87_007295</name>
</gene>
<dbReference type="Pfam" id="PF00550">
    <property type="entry name" value="PP-binding"/>
    <property type="match status" value="1"/>
</dbReference>
<dbReference type="Gene3D" id="1.10.1200.10">
    <property type="entry name" value="ACP-like"/>
    <property type="match status" value="1"/>
</dbReference>
<proteinExistence type="predicted"/>
<evidence type="ECO:0000313" key="7">
    <source>
        <dbReference type="Proteomes" id="UP001212152"/>
    </source>
</evidence>
<reference evidence="6" key="1">
    <citation type="submission" date="2020-05" db="EMBL/GenBank/DDBJ databases">
        <title>Phylogenomic resolution of chytrid fungi.</title>
        <authorList>
            <person name="Stajich J.E."/>
            <person name="Amses K."/>
            <person name="Simmons R."/>
            <person name="Seto K."/>
            <person name="Myers J."/>
            <person name="Bonds A."/>
            <person name="Quandt C.A."/>
            <person name="Barry K."/>
            <person name="Liu P."/>
            <person name="Grigoriev I."/>
            <person name="Longcore J.E."/>
            <person name="James T.Y."/>
        </authorList>
    </citation>
    <scope>NUCLEOTIDE SEQUENCE</scope>
    <source>
        <strain evidence="6">JEL0379</strain>
    </source>
</reference>
<dbReference type="InterPro" id="IPR045851">
    <property type="entry name" value="AMP-bd_C_sf"/>
</dbReference>
<feature type="transmembrane region" description="Helical" evidence="4">
    <location>
        <begin position="1658"/>
        <end position="1686"/>
    </location>
</feature>
<evidence type="ECO:0000256" key="1">
    <source>
        <dbReference type="ARBA" id="ARBA00022450"/>
    </source>
</evidence>
<keyword evidence="2" id="KW-0597">Phosphoprotein</keyword>
<dbReference type="InterPro" id="IPR036736">
    <property type="entry name" value="ACP-like_sf"/>
</dbReference>
<dbReference type="InterPro" id="IPR009081">
    <property type="entry name" value="PP-bd_ACP"/>
</dbReference>
<keyword evidence="1" id="KW-0596">Phosphopantetheine</keyword>
<feature type="transmembrane region" description="Helical" evidence="4">
    <location>
        <begin position="948"/>
        <end position="975"/>
    </location>
</feature>
<dbReference type="Gene3D" id="2.160.10.10">
    <property type="entry name" value="Hexapeptide repeat proteins"/>
    <property type="match status" value="2"/>
</dbReference>
<dbReference type="GO" id="GO:0006631">
    <property type="term" value="P:fatty acid metabolic process"/>
    <property type="evidence" value="ECO:0007669"/>
    <property type="project" value="TreeGrafter"/>
</dbReference>
<feature type="transmembrane region" description="Helical" evidence="4">
    <location>
        <begin position="1611"/>
        <end position="1638"/>
    </location>
</feature>
<comment type="caution">
    <text evidence="6">The sequence shown here is derived from an EMBL/GenBank/DDBJ whole genome shotgun (WGS) entry which is preliminary data.</text>
</comment>
<feature type="transmembrane region" description="Helical" evidence="4">
    <location>
        <begin position="1183"/>
        <end position="1207"/>
    </location>
</feature>
<dbReference type="SUPFAM" id="SSF56801">
    <property type="entry name" value="Acetyl-CoA synthetase-like"/>
    <property type="match status" value="1"/>
</dbReference>
<feature type="transmembrane region" description="Helical" evidence="4">
    <location>
        <begin position="900"/>
        <end position="928"/>
    </location>
</feature>
<dbReference type="GO" id="GO:0031177">
    <property type="term" value="F:phosphopantetheine binding"/>
    <property type="evidence" value="ECO:0007669"/>
    <property type="project" value="InterPro"/>
</dbReference>
<feature type="compositionally biased region" description="Low complexity" evidence="3">
    <location>
        <begin position="1374"/>
        <end position="1391"/>
    </location>
</feature>
<feature type="transmembrane region" description="Helical" evidence="4">
    <location>
        <begin position="995"/>
        <end position="1018"/>
    </location>
</feature>